<proteinExistence type="predicted"/>
<dbReference type="Proteomes" id="UP000026962">
    <property type="component" value="Chromosome 5"/>
</dbReference>
<accession>A0A0E0KZA0</accession>
<dbReference type="Gramene" id="OPUNC05G05210.1">
    <property type="protein sequence ID" value="OPUNC05G05210.1"/>
    <property type="gene ID" value="OPUNC05G05210"/>
</dbReference>
<reference evidence="2" key="2">
    <citation type="submission" date="2018-05" db="EMBL/GenBank/DDBJ databases">
        <title>OpunRS2 (Oryza punctata Reference Sequence Version 2).</title>
        <authorList>
            <person name="Zhang J."/>
            <person name="Kudrna D."/>
            <person name="Lee S."/>
            <person name="Talag J."/>
            <person name="Welchert J."/>
            <person name="Wing R.A."/>
        </authorList>
    </citation>
    <scope>NUCLEOTIDE SEQUENCE [LARGE SCALE GENOMIC DNA]</scope>
</reference>
<dbReference type="EnsemblPlants" id="OPUNC05G05210.1">
    <property type="protein sequence ID" value="OPUNC05G05210.1"/>
    <property type="gene ID" value="OPUNC05G05210"/>
</dbReference>
<feature type="region of interest" description="Disordered" evidence="1">
    <location>
        <begin position="1"/>
        <end position="42"/>
    </location>
</feature>
<name>A0A0E0KZA0_ORYPU</name>
<keyword evidence="3" id="KW-1185">Reference proteome</keyword>
<dbReference type="STRING" id="4537.A0A0E0KZA0"/>
<dbReference type="eggNOG" id="KOG4585">
    <property type="taxonomic scope" value="Eukaryota"/>
</dbReference>
<sequence length="152" mass="16758">MGIVSRSSKRTRKAPSSSSSPSNTGGGGEGNKPAAEKGGGRRVWVRERRTEWWDRMRDPAACPEADFRRAFRMPRMVFDKLCDDLAAAVAKDTTLRSAIPVPQRVTVCLWRLTTGDPLSKVSRRFGLGISTCHNIILQVCAALTTVRVSRDL</sequence>
<dbReference type="HOGENOM" id="CLU_1725255_0_0_1"/>
<feature type="compositionally biased region" description="Low complexity" evidence="1">
    <location>
        <begin position="14"/>
        <end position="23"/>
    </location>
</feature>
<evidence type="ECO:0008006" key="4">
    <source>
        <dbReference type="Google" id="ProtNLM"/>
    </source>
</evidence>
<dbReference type="AlphaFoldDB" id="A0A0E0KZA0"/>
<evidence type="ECO:0000256" key="1">
    <source>
        <dbReference type="SAM" id="MobiDB-lite"/>
    </source>
</evidence>
<reference evidence="2" key="1">
    <citation type="submission" date="2015-04" db="UniProtKB">
        <authorList>
            <consortium name="EnsemblPlants"/>
        </authorList>
    </citation>
    <scope>IDENTIFICATION</scope>
</reference>
<evidence type="ECO:0000313" key="2">
    <source>
        <dbReference type="EnsemblPlants" id="OPUNC05G05210.1"/>
    </source>
</evidence>
<protein>
    <recommendedName>
        <fullName evidence="4">Transposase Helix-turn-helix domain-containing protein</fullName>
    </recommendedName>
</protein>
<evidence type="ECO:0000313" key="3">
    <source>
        <dbReference type="Proteomes" id="UP000026962"/>
    </source>
</evidence>
<organism evidence="2">
    <name type="scientific">Oryza punctata</name>
    <name type="common">Red rice</name>
    <dbReference type="NCBI Taxonomy" id="4537"/>
    <lineage>
        <taxon>Eukaryota</taxon>
        <taxon>Viridiplantae</taxon>
        <taxon>Streptophyta</taxon>
        <taxon>Embryophyta</taxon>
        <taxon>Tracheophyta</taxon>
        <taxon>Spermatophyta</taxon>
        <taxon>Magnoliopsida</taxon>
        <taxon>Liliopsida</taxon>
        <taxon>Poales</taxon>
        <taxon>Poaceae</taxon>
        <taxon>BOP clade</taxon>
        <taxon>Oryzoideae</taxon>
        <taxon>Oryzeae</taxon>
        <taxon>Oryzinae</taxon>
        <taxon>Oryza</taxon>
    </lineage>
</organism>